<feature type="compositionally biased region" description="Polar residues" evidence="1">
    <location>
        <begin position="151"/>
        <end position="166"/>
    </location>
</feature>
<feature type="compositionally biased region" description="Pro residues" evidence="1">
    <location>
        <begin position="398"/>
        <end position="420"/>
    </location>
</feature>
<dbReference type="PANTHER" id="PTHR38788">
    <property type="entry name" value="CLR5 DOMAIN-CONTAINING PROTEIN"/>
    <property type="match status" value="1"/>
</dbReference>
<feature type="domain" description="Clr5" evidence="2">
    <location>
        <begin position="485"/>
        <end position="537"/>
    </location>
</feature>
<name>A0AAJ0EQJ4_9PEZI</name>
<organism evidence="3 4">
    <name type="scientific">Colletotrichum godetiae</name>
    <dbReference type="NCBI Taxonomy" id="1209918"/>
    <lineage>
        <taxon>Eukaryota</taxon>
        <taxon>Fungi</taxon>
        <taxon>Dikarya</taxon>
        <taxon>Ascomycota</taxon>
        <taxon>Pezizomycotina</taxon>
        <taxon>Sordariomycetes</taxon>
        <taxon>Hypocreomycetidae</taxon>
        <taxon>Glomerellales</taxon>
        <taxon>Glomerellaceae</taxon>
        <taxon>Colletotrichum</taxon>
        <taxon>Colletotrichum acutatum species complex</taxon>
    </lineage>
</organism>
<gene>
    <name evidence="3" type="ORF">BDP55DRAFT_241323</name>
</gene>
<dbReference type="GeneID" id="85450743"/>
<dbReference type="RefSeq" id="XP_060426879.1">
    <property type="nucleotide sequence ID" value="XM_060566217.1"/>
</dbReference>
<proteinExistence type="predicted"/>
<evidence type="ECO:0000313" key="3">
    <source>
        <dbReference type="EMBL" id="KAK1672876.1"/>
    </source>
</evidence>
<feature type="region of interest" description="Disordered" evidence="1">
    <location>
        <begin position="1"/>
        <end position="102"/>
    </location>
</feature>
<feature type="region of interest" description="Disordered" evidence="1">
    <location>
        <begin position="389"/>
        <end position="484"/>
    </location>
</feature>
<evidence type="ECO:0000313" key="4">
    <source>
        <dbReference type="Proteomes" id="UP001224890"/>
    </source>
</evidence>
<evidence type="ECO:0000259" key="2">
    <source>
        <dbReference type="Pfam" id="PF14420"/>
    </source>
</evidence>
<dbReference type="Pfam" id="PF14420">
    <property type="entry name" value="Clr5"/>
    <property type="match status" value="1"/>
</dbReference>
<keyword evidence="4" id="KW-1185">Reference proteome</keyword>
<dbReference type="Proteomes" id="UP001224890">
    <property type="component" value="Unassembled WGS sequence"/>
</dbReference>
<reference evidence="3" key="1">
    <citation type="submission" date="2021-06" db="EMBL/GenBank/DDBJ databases">
        <title>Comparative genomics, transcriptomics and evolutionary studies reveal genomic signatures of adaptation to plant cell wall in hemibiotrophic fungi.</title>
        <authorList>
            <consortium name="DOE Joint Genome Institute"/>
            <person name="Baroncelli R."/>
            <person name="Diaz J.F."/>
            <person name="Benocci T."/>
            <person name="Peng M."/>
            <person name="Battaglia E."/>
            <person name="Haridas S."/>
            <person name="Andreopoulos W."/>
            <person name="Labutti K."/>
            <person name="Pangilinan J."/>
            <person name="Floch G.L."/>
            <person name="Makela M.R."/>
            <person name="Henrissat B."/>
            <person name="Grigoriev I.V."/>
            <person name="Crouch J.A."/>
            <person name="De Vries R.P."/>
            <person name="Sukno S.A."/>
            <person name="Thon M.R."/>
        </authorList>
    </citation>
    <scope>NUCLEOTIDE SEQUENCE</scope>
    <source>
        <strain evidence="3">CBS 193.32</strain>
    </source>
</reference>
<protein>
    <recommendedName>
        <fullName evidence="2">Clr5 domain-containing protein</fullName>
    </recommendedName>
</protein>
<dbReference type="InterPro" id="IPR025676">
    <property type="entry name" value="Clr5_dom"/>
</dbReference>
<dbReference type="PANTHER" id="PTHR38788:SF3">
    <property type="entry name" value="CLR5 DOMAIN-CONTAINING PROTEIN"/>
    <property type="match status" value="1"/>
</dbReference>
<sequence>MFNHSGDKPPRGVPSGSEYGGSQHGRLALNTSGQPYSRFGVPLNFGGPSTCPPPQQDTVRRDFDSSMDWTSPAAQQHARFDVGSSMNNAPQQDEGMELDEFSPPAGVSNLIARFEGIRAAPPSSNRIMSPASSVASPSIASPSSAHFGSMHGSTANMSSSGMSRMTSPVAHSPATPNFFRAPESYRPPVPRHTKPVLDRAPSNIPMFTPDSRFGDGNSRMATAAGPSNPAPPPQVHHQPQQYQPQPQQHQQHQHQHQQQPQQQQQQQQQQHQQPQQTADFSQLDPFLNTSNKGFQSQANAFNFPTTNDFNNTTNKGFQSQANAFNFSTTNDFNNTTTKHFATQASNFSPQPNTFSAVSKPFASQPSAFSQSATTFGGANALSSPANAFSSLSTTNTFSPPPNANAFSPPPTAFSPAPTPFSPATSTFSPAPTPAPSHIPGTPGGMQTPFGPPPNTSFPGHARAPSIAPTPKPATGSRPSREQVPAEAWESFKGTIKHLYLEERRPLKEVMQIMADQYGFQATPKMYKTRFSQWGFVKNNTEDEVKRLLSMKFQRDAEGKVSEFVRNGRVVNLGTYLKRKGVTEYDLVDFETPAQLPSYVRCRTPTPPPAPGYLRSPDLLRAQETIVGNMRKAFLHCRQFEVEIDKQVGWTSIMLWGAGSSDMFADANKKFEMGEHDAGGHQLMKAFKRLEMDLKQLSPQGIKELLLGMVHRDAGMMTALCKYLAAYSSTNFERSHPLRQTFSTLYEVQQKHGPITLSELVWGCIPTIAEELEAIYGRRHPYVARTWIDLAIFYNHANPERLEKLLSELQPLRRQIAGRHGQGSAEDLALRYAVVQLMQAAWPNADNTRLEALELWTAMKEGGLVFPVRGAEHNTFCFHSPLKIDPWERRCRERYDIGTQFFQQHCGIKVLPYFEEDMHYTEHAPDSHSALAAALGHMPQSKFSLI</sequence>
<dbReference type="EMBL" id="JAHMHR010000035">
    <property type="protein sequence ID" value="KAK1672876.1"/>
    <property type="molecule type" value="Genomic_DNA"/>
</dbReference>
<feature type="region of interest" description="Disordered" evidence="1">
    <location>
        <begin position="150"/>
        <end position="278"/>
    </location>
</feature>
<comment type="caution">
    <text evidence="3">The sequence shown here is derived from an EMBL/GenBank/DDBJ whole genome shotgun (WGS) entry which is preliminary data.</text>
</comment>
<accession>A0AAJ0EQJ4</accession>
<feature type="compositionally biased region" description="Low complexity" evidence="1">
    <location>
        <begin position="235"/>
        <end position="276"/>
    </location>
</feature>
<evidence type="ECO:0000256" key="1">
    <source>
        <dbReference type="SAM" id="MobiDB-lite"/>
    </source>
</evidence>
<dbReference type="AlphaFoldDB" id="A0AAJ0EQJ4"/>
<feature type="compositionally biased region" description="Basic and acidic residues" evidence="1">
    <location>
        <begin position="1"/>
        <end position="10"/>
    </location>
</feature>